<evidence type="ECO:0000256" key="1">
    <source>
        <dbReference type="ARBA" id="ARBA00012513"/>
    </source>
</evidence>
<dbReference type="InterPro" id="IPR008271">
    <property type="entry name" value="Ser/Thr_kinase_AS"/>
</dbReference>
<gene>
    <name evidence="16" type="ORF">B296_00049638</name>
</gene>
<comment type="similarity">
    <text evidence="10">Belongs to the protein kinase superfamily. Ser/Thr protein kinase family. CDPK subfamily.</text>
</comment>
<keyword evidence="5" id="KW-0677">Repeat</keyword>
<keyword evidence="8" id="KW-0106">Calcium</keyword>
<evidence type="ECO:0000256" key="9">
    <source>
        <dbReference type="ARBA" id="ARBA00022840"/>
    </source>
</evidence>
<dbReference type="InterPro" id="IPR000719">
    <property type="entry name" value="Prot_kinase_dom"/>
</dbReference>
<dbReference type="FunFam" id="3.30.200.20:FF:000004">
    <property type="entry name" value="Calcium-dependent protein kinase 1"/>
    <property type="match status" value="1"/>
</dbReference>
<evidence type="ECO:0000256" key="2">
    <source>
        <dbReference type="ARBA" id="ARBA00022527"/>
    </source>
</evidence>
<evidence type="ECO:0000256" key="14">
    <source>
        <dbReference type="SAM" id="MobiDB-lite"/>
    </source>
</evidence>
<dbReference type="Proteomes" id="UP000287651">
    <property type="component" value="Unassembled WGS sequence"/>
</dbReference>
<keyword evidence="4" id="KW-0479">Metal-binding</keyword>
<evidence type="ECO:0000256" key="4">
    <source>
        <dbReference type="ARBA" id="ARBA00022723"/>
    </source>
</evidence>
<dbReference type="Gene3D" id="1.10.510.10">
    <property type="entry name" value="Transferase(Phosphotransferase) domain 1"/>
    <property type="match status" value="1"/>
</dbReference>
<feature type="compositionally biased region" description="Basic residues" evidence="14">
    <location>
        <begin position="14"/>
        <end position="24"/>
    </location>
</feature>
<dbReference type="FunFam" id="1.10.510.10:FF:001294">
    <property type="entry name" value="CDPK-related kinase 3"/>
    <property type="match status" value="1"/>
</dbReference>
<feature type="domain" description="Protein kinase" evidence="15">
    <location>
        <begin position="56"/>
        <end position="296"/>
    </location>
</feature>
<dbReference type="InterPro" id="IPR011009">
    <property type="entry name" value="Kinase-like_dom_sf"/>
</dbReference>
<dbReference type="GO" id="GO:0046872">
    <property type="term" value="F:metal ion binding"/>
    <property type="evidence" value="ECO:0007669"/>
    <property type="project" value="UniProtKB-KW"/>
</dbReference>
<reference evidence="16 17" key="1">
    <citation type="journal article" date="2014" name="Agronomy (Basel)">
        <title>A Draft Genome Sequence for Ensete ventricosum, the Drought-Tolerant Tree Against Hunger.</title>
        <authorList>
            <person name="Harrison J."/>
            <person name="Moore K.A."/>
            <person name="Paszkiewicz K."/>
            <person name="Jones T."/>
            <person name="Grant M."/>
            <person name="Ambacheew D."/>
            <person name="Muzemil S."/>
            <person name="Studholme D.J."/>
        </authorList>
    </citation>
    <scope>NUCLEOTIDE SEQUENCE [LARGE SCALE GENOMIC DNA]</scope>
</reference>
<protein>
    <recommendedName>
        <fullName evidence="1">non-specific serine/threonine protein kinase</fullName>
        <ecNumber evidence="1">2.7.11.1</ecNumber>
    </recommendedName>
</protein>
<evidence type="ECO:0000313" key="17">
    <source>
        <dbReference type="Proteomes" id="UP000287651"/>
    </source>
</evidence>
<comment type="catalytic activity">
    <reaction evidence="11">
        <text>L-threonyl-[protein] + ATP = O-phospho-L-threonyl-[protein] + ADP + H(+)</text>
        <dbReference type="Rhea" id="RHEA:46608"/>
        <dbReference type="Rhea" id="RHEA-COMP:11060"/>
        <dbReference type="Rhea" id="RHEA-COMP:11605"/>
        <dbReference type="ChEBI" id="CHEBI:15378"/>
        <dbReference type="ChEBI" id="CHEBI:30013"/>
        <dbReference type="ChEBI" id="CHEBI:30616"/>
        <dbReference type="ChEBI" id="CHEBI:61977"/>
        <dbReference type="ChEBI" id="CHEBI:456216"/>
        <dbReference type="EC" id="2.7.11.1"/>
    </reaction>
</comment>
<dbReference type="SMART" id="SM00220">
    <property type="entry name" value="S_TKc"/>
    <property type="match status" value="1"/>
</dbReference>
<evidence type="ECO:0000256" key="11">
    <source>
        <dbReference type="ARBA" id="ARBA00047899"/>
    </source>
</evidence>
<dbReference type="Gene3D" id="3.30.200.20">
    <property type="entry name" value="Phosphorylase Kinase, domain 1"/>
    <property type="match status" value="1"/>
</dbReference>
<sequence>MGNCCAAPADPERKKKARRKKKEKRQNPFSIDYNREPAPGLVVLKRPTGRDIGSRYELGQVLGRGEFGVTYLCTDKATGEHLACKSISKKKLRTAVDIEDVRREVEIMKHLPAHPNIVKLKDTYEDDGAVHLVMELCEGGELFDRIVARGHYTERAAAAVTRTIIEVIQVCHKHGVMHRDLKPENFLFGNKKENAPLKAIDFGLSVFFRPDHSWLQNASKAPNVNLGETVRARLQHKNLISFRCGAFLSQDGRISYEEFAAMMKAGTDWRKASRQYSRERFSSLSSKLLKDGSLQL</sequence>
<evidence type="ECO:0000256" key="13">
    <source>
        <dbReference type="RuleBase" id="RU000304"/>
    </source>
</evidence>
<evidence type="ECO:0000256" key="10">
    <source>
        <dbReference type="ARBA" id="ARBA00024334"/>
    </source>
</evidence>
<dbReference type="PANTHER" id="PTHR24349">
    <property type="entry name" value="SERINE/THREONINE-PROTEIN KINASE"/>
    <property type="match status" value="1"/>
</dbReference>
<dbReference type="SUPFAM" id="SSF56112">
    <property type="entry name" value="Protein kinase-like (PK-like)"/>
    <property type="match status" value="1"/>
</dbReference>
<keyword evidence="3" id="KW-0808">Transferase</keyword>
<keyword evidence="7" id="KW-0418">Kinase</keyword>
<dbReference type="InterPro" id="IPR050205">
    <property type="entry name" value="CDPK_Ser/Thr_kinases"/>
</dbReference>
<dbReference type="EC" id="2.7.11.1" evidence="1"/>
<dbReference type="PROSITE" id="PS00107">
    <property type="entry name" value="PROTEIN_KINASE_ATP"/>
    <property type="match status" value="1"/>
</dbReference>
<dbReference type="PROSITE" id="PS00108">
    <property type="entry name" value="PROTEIN_KINASE_ST"/>
    <property type="match status" value="1"/>
</dbReference>
<evidence type="ECO:0000256" key="12">
    <source>
        <dbReference type="ARBA" id="ARBA00048679"/>
    </source>
</evidence>
<name>A0A444FH02_ENSVE</name>
<dbReference type="GO" id="GO:0004674">
    <property type="term" value="F:protein serine/threonine kinase activity"/>
    <property type="evidence" value="ECO:0007669"/>
    <property type="project" value="UniProtKB-KW"/>
</dbReference>
<dbReference type="InterPro" id="IPR017441">
    <property type="entry name" value="Protein_kinase_ATP_BS"/>
</dbReference>
<evidence type="ECO:0000256" key="3">
    <source>
        <dbReference type="ARBA" id="ARBA00022679"/>
    </source>
</evidence>
<evidence type="ECO:0000313" key="16">
    <source>
        <dbReference type="EMBL" id="RRT51992.1"/>
    </source>
</evidence>
<dbReference type="PROSITE" id="PS50011">
    <property type="entry name" value="PROTEIN_KINASE_DOM"/>
    <property type="match status" value="1"/>
</dbReference>
<evidence type="ECO:0000256" key="6">
    <source>
        <dbReference type="ARBA" id="ARBA00022741"/>
    </source>
</evidence>
<feature type="region of interest" description="Disordered" evidence="14">
    <location>
        <begin position="1"/>
        <end position="34"/>
    </location>
</feature>
<evidence type="ECO:0000256" key="7">
    <source>
        <dbReference type="ARBA" id="ARBA00022777"/>
    </source>
</evidence>
<organism evidence="16 17">
    <name type="scientific">Ensete ventricosum</name>
    <name type="common">Abyssinian banana</name>
    <name type="synonym">Musa ensete</name>
    <dbReference type="NCBI Taxonomy" id="4639"/>
    <lineage>
        <taxon>Eukaryota</taxon>
        <taxon>Viridiplantae</taxon>
        <taxon>Streptophyta</taxon>
        <taxon>Embryophyta</taxon>
        <taxon>Tracheophyta</taxon>
        <taxon>Spermatophyta</taxon>
        <taxon>Magnoliopsida</taxon>
        <taxon>Liliopsida</taxon>
        <taxon>Zingiberales</taxon>
        <taxon>Musaceae</taxon>
        <taxon>Ensete</taxon>
    </lineage>
</organism>
<dbReference type="Pfam" id="PF00069">
    <property type="entry name" value="Pkinase"/>
    <property type="match status" value="1"/>
</dbReference>
<accession>A0A444FH02</accession>
<keyword evidence="2 13" id="KW-0723">Serine/threonine-protein kinase</keyword>
<dbReference type="AlphaFoldDB" id="A0A444FH02"/>
<comment type="caution">
    <text evidence="16">The sequence shown here is derived from an EMBL/GenBank/DDBJ whole genome shotgun (WGS) entry which is preliminary data.</text>
</comment>
<evidence type="ECO:0000256" key="5">
    <source>
        <dbReference type="ARBA" id="ARBA00022737"/>
    </source>
</evidence>
<keyword evidence="9 13" id="KW-0067">ATP-binding</keyword>
<keyword evidence="6 13" id="KW-0547">Nucleotide-binding</keyword>
<dbReference type="EMBL" id="AMZH03011927">
    <property type="protein sequence ID" value="RRT51992.1"/>
    <property type="molecule type" value="Genomic_DNA"/>
</dbReference>
<evidence type="ECO:0000259" key="15">
    <source>
        <dbReference type="PROSITE" id="PS50011"/>
    </source>
</evidence>
<comment type="catalytic activity">
    <reaction evidence="12">
        <text>L-seryl-[protein] + ATP = O-phospho-L-seryl-[protein] + ADP + H(+)</text>
        <dbReference type="Rhea" id="RHEA:17989"/>
        <dbReference type="Rhea" id="RHEA-COMP:9863"/>
        <dbReference type="Rhea" id="RHEA-COMP:11604"/>
        <dbReference type="ChEBI" id="CHEBI:15378"/>
        <dbReference type="ChEBI" id="CHEBI:29999"/>
        <dbReference type="ChEBI" id="CHEBI:30616"/>
        <dbReference type="ChEBI" id="CHEBI:83421"/>
        <dbReference type="ChEBI" id="CHEBI:456216"/>
        <dbReference type="EC" id="2.7.11.1"/>
    </reaction>
</comment>
<dbReference type="GO" id="GO:0005524">
    <property type="term" value="F:ATP binding"/>
    <property type="evidence" value="ECO:0007669"/>
    <property type="project" value="UniProtKB-UniRule"/>
</dbReference>
<evidence type="ECO:0000256" key="8">
    <source>
        <dbReference type="ARBA" id="ARBA00022837"/>
    </source>
</evidence>
<proteinExistence type="inferred from homology"/>